<dbReference type="PROSITE" id="PS00636">
    <property type="entry name" value="DNAJ_1"/>
    <property type="match status" value="1"/>
</dbReference>
<dbReference type="Pfam" id="PF11926">
    <property type="entry name" value="DUF3444"/>
    <property type="match status" value="1"/>
</dbReference>
<sequence length="774" mass="86054">MECNRDEALRAKEIAERKFTTKDIKGAKKFALKAQNLYPSLEGISQMLATFDVYLSAENKIKGETDWYAILSVNASADDETVKKQYRKLALILHPDKNKAIGAEGAFKLLSEAWSVLSDKGRRLQYDQKTVRGNLRRASQQSRDASAATSNGFYNFANSTNSRAHKATTTHSTSSAPPPPQPSSAQPSSSRPPKQNTFWTACNRCKMQYEYLRVYLNHNLLCPNCHEPFLALEIGHPTNGTQHSTPWPSSHQQGSHHSAPNKTSFPAGKTGSATGPNAGNSGYGHAGVDSYNNINFQWGPFSRSAGVASATASSSAAVHAANMVHHTYEKVRKEREEAQAAARREEARRKINSSKRGYSVSFEGNASGNPPTNVADISRVDRFMKKRKGADDNGGAEYGVCNAEQGFGVKKVGPDAERPNGFSRGTTRYGLNRELTTQELRGMLLEKSKKALGKKLAEVNIEKEKARENAIQEKSKVKDACAAKLKVSDQEKFATHIDEPKEGATEKDGPADSSVHSDSDGAEPVSITYPDPDFHDFDMDRSEKCFEPNQVWAAYDDDDGMPRFYALIQKIVSLKPFKLRYSWLNSKTNNELGPLNWVASGFAKTCGEFRVGRYEDCNSVNIFSHKVSYEKGVRGVLKVFPRKADVWAIYRNWSSDWNENTPDDVIHKYDMVEVLEDYNEQGVLVTPLVKVAGFKTVFHRHMDPKEMKQIPREEMFRFSHQVPSWLLTGEEGGTAPKGCRELDPASTPLELLQVITDTKEEDEVGVSREQVPAS</sequence>
<protein>
    <recommendedName>
        <fullName evidence="3">J domain-containing protein</fullName>
    </recommendedName>
</protein>
<feature type="region of interest" description="Disordered" evidence="2">
    <location>
        <begin position="240"/>
        <end position="281"/>
    </location>
</feature>
<feature type="coiled-coil region" evidence="1">
    <location>
        <begin position="449"/>
        <end position="476"/>
    </location>
</feature>
<dbReference type="PROSITE" id="PS50076">
    <property type="entry name" value="DNAJ_2"/>
    <property type="match status" value="1"/>
</dbReference>
<feature type="region of interest" description="Disordered" evidence="2">
    <location>
        <begin position="157"/>
        <end position="195"/>
    </location>
</feature>
<accession>A0AAV7EDP2</accession>
<keyword evidence="1" id="KW-0175">Coiled coil</keyword>
<dbReference type="InterPro" id="IPR001623">
    <property type="entry name" value="DnaJ_domain"/>
</dbReference>
<dbReference type="SMART" id="SM00271">
    <property type="entry name" value="DnaJ"/>
    <property type="match status" value="1"/>
</dbReference>
<proteinExistence type="predicted"/>
<dbReference type="PANTHER" id="PTHR44137">
    <property type="entry name" value="BNAC03G44070D PROTEIN"/>
    <property type="match status" value="1"/>
</dbReference>
<feature type="compositionally biased region" description="Polar residues" evidence="2">
    <location>
        <begin position="271"/>
        <end position="280"/>
    </location>
</feature>
<dbReference type="InterPro" id="IPR036869">
    <property type="entry name" value="J_dom_sf"/>
</dbReference>
<dbReference type="PRINTS" id="PR00625">
    <property type="entry name" value="JDOMAIN"/>
</dbReference>
<dbReference type="InterPro" id="IPR018253">
    <property type="entry name" value="DnaJ_domain_CS"/>
</dbReference>
<dbReference type="Gene3D" id="1.10.287.110">
    <property type="entry name" value="DnaJ domain"/>
    <property type="match status" value="1"/>
</dbReference>
<feature type="compositionally biased region" description="Basic and acidic residues" evidence="2">
    <location>
        <begin position="492"/>
        <end position="519"/>
    </location>
</feature>
<feature type="compositionally biased region" description="Low complexity" evidence="2">
    <location>
        <begin position="183"/>
        <end position="194"/>
    </location>
</feature>
<dbReference type="PANTHER" id="PTHR44137:SF32">
    <property type="entry name" value="DNAJ HEAT SHOCK AMINO-TERMINAL DOMAIN PROTEIN"/>
    <property type="match status" value="1"/>
</dbReference>
<evidence type="ECO:0000259" key="3">
    <source>
        <dbReference type="PROSITE" id="PS50076"/>
    </source>
</evidence>
<dbReference type="CDD" id="cd06257">
    <property type="entry name" value="DnaJ"/>
    <property type="match status" value="1"/>
</dbReference>
<feature type="region of interest" description="Disordered" evidence="2">
    <location>
        <begin position="492"/>
        <end position="527"/>
    </location>
</feature>
<dbReference type="InterPro" id="IPR056988">
    <property type="entry name" value="Zn_ribbon_pln"/>
</dbReference>
<name>A0AAV7EDP2_ARIFI</name>
<evidence type="ECO:0000313" key="5">
    <source>
        <dbReference type="Proteomes" id="UP000825729"/>
    </source>
</evidence>
<gene>
    <name evidence="4" type="ORF">H6P81_012004</name>
</gene>
<reference evidence="4 5" key="1">
    <citation type="submission" date="2021-07" db="EMBL/GenBank/DDBJ databases">
        <title>The Aristolochia fimbriata genome: insights into angiosperm evolution, floral development and chemical biosynthesis.</title>
        <authorList>
            <person name="Jiao Y."/>
        </authorList>
    </citation>
    <scope>NUCLEOTIDE SEQUENCE [LARGE SCALE GENOMIC DNA]</scope>
    <source>
        <strain evidence="4">IBCAS-2021</strain>
        <tissue evidence="4">Leaf</tissue>
    </source>
</reference>
<keyword evidence="5" id="KW-1185">Reference proteome</keyword>
<dbReference type="SUPFAM" id="SSF46565">
    <property type="entry name" value="Chaperone J-domain"/>
    <property type="match status" value="1"/>
</dbReference>
<evidence type="ECO:0000256" key="2">
    <source>
        <dbReference type="SAM" id="MobiDB-lite"/>
    </source>
</evidence>
<dbReference type="Pfam" id="PF23551">
    <property type="entry name" value="Zn_ribbon_20"/>
    <property type="match status" value="1"/>
</dbReference>
<comment type="caution">
    <text evidence="4">The sequence shown here is derived from an EMBL/GenBank/DDBJ whole genome shotgun (WGS) entry which is preliminary data.</text>
</comment>
<evidence type="ECO:0000256" key="1">
    <source>
        <dbReference type="SAM" id="Coils"/>
    </source>
</evidence>
<organism evidence="4 5">
    <name type="scientific">Aristolochia fimbriata</name>
    <name type="common">White veined hardy Dutchman's pipe vine</name>
    <dbReference type="NCBI Taxonomy" id="158543"/>
    <lineage>
        <taxon>Eukaryota</taxon>
        <taxon>Viridiplantae</taxon>
        <taxon>Streptophyta</taxon>
        <taxon>Embryophyta</taxon>
        <taxon>Tracheophyta</taxon>
        <taxon>Spermatophyta</taxon>
        <taxon>Magnoliopsida</taxon>
        <taxon>Magnoliidae</taxon>
        <taxon>Piperales</taxon>
        <taxon>Aristolochiaceae</taxon>
        <taxon>Aristolochia</taxon>
    </lineage>
</organism>
<dbReference type="AlphaFoldDB" id="A0AAV7EDP2"/>
<evidence type="ECO:0000313" key="4">
    <source>
        <dbReference type="EMBL" id="KAG9445876.1"/>
    </source>
</evidence>
<feature type="compositionally biased region" description="Polar residues" evidence="2">
    <location>
        <begin position="240"/>
        <end position="264"/>
    </location>
</feature>
<dbReference type="Pfam" id="PF00226">
    <property type="entry name" value="DnaJ"/>
    <property type="match status" value="1"/>
</dbReference>
<dbReference type="Proteomes" id="UP000825729">
    <property type="component" value="Unassembled WGS sequence"/>
</dbReference>
<dbReference type="EMBL" id="JAINDJ010000005">
    <property type="protein sequence ID" value="KAG9445876.1"/>
    <property type="molecule type" value="Genomic_DNA"/>
</dbReference>
<feature type="domain" description="J" evidence="3">
    <location>
        <begin position="66"/>
        <end position="130"/>
    </location>
</feature>
<dbReference type="InterPro" id="IPR024593">
    <property type="entry name" value="DUF3444"/>
</dbReference>